<keyword evidence="10 13" id="KW-0675">Receptor</keyword>
<comment type="caution">
    <text evidence="17">The sequence shown here is derived from an EMBL/GenBank/DDBJ whole genome shotgun (WGS) entry which is preliminary data.</text>
</comment>
<dbReference type="InterPro" id="IPR048285">
    <property type="entry name" value="Integrin_alpha_Ig-like_2"/>
</dbReference>
<name>A0AAV6FRG0_9TELE</name>
<evidence type="ECO:0000256" key="12">
    <source>
        <dbReference type="PROSITE-ProRule" id="PRU00803"/>
    </source>
</evidence>
<evidence type="ECO:0000256" key="3">
    <source>
        <dbReference type="ARBA" id="ARBA00022692"/>
    </source>
</evidence>
<dbReference type="GO" id="GO:0008305">
    <property type="term" value="C:integrin complex"/>
    <property type="evidence" value="ECO:0007669"/>
    <property type="project" value="InterPro"/>
</dbReference>
<feature type="domain" description="Integrin alpha first immunoglubulin-like" evidence="14">
    <location>
        <begin position="456"/>
        <end position="605"/>
    </location>
</feature>
<dbReference type="PANTHER" id="PTHR23220">
    <property type="entry name" value="INTEGRIN ALPHA"/>
    <property type="match status" value="1"/>
</dbReference>
<evidence type="ECO:0000256" key="2">
    <source>
        <dbReference type="ARBA" id="ARBA00008054"/>
    </source>
</evidence>
<dbReference type="Pfam" id="PF20805">
    <property type="entry name" value="Integrin_A_Ig_2"/>
    <property type="match status" value="1"/>
</dbReference>
<dbReference type="GO" id="GO:0007160">
    <property type="term" value="P:cell-matrix adhesion"/>
    <property type="evidence" value="ECO:0007669"/>
    <property type="project" value="TreeGrafter"/>
</dbReference>
<dbReference type="GO" id="GO:0009897">
    <property type="term" value="C:external side of plasma membrane"/>
    <property type="evidence" value="ECO:0007669"/>
    <property type="project" value="TreeGrafter"/>
</dbReference>
<dbReference type="Gene3D" id="2.130.10.130">
    <property type="entry name" value="Integrin alpha, N-terminal"/>
    <property type="match status" value="1"/>
</dbReference>
<feature type="repeat" description="FG-GAP" evidence="12">
    <location>
        <begin position="350"/>
        <end position="405"/>
    </location>
</feature>
<dbReference type="PROSITE" id="PS00242">
    <property type="entry name" value="INTEGRIN_ALPHA"/>
    <property type="match status" value="1"/>
</dbReference>
<evidence type="ECO:0000313" key="18">
    <source>
        <dbReference type="Proteomes" id="UP000823561"/>
    </source>
</evidence>
<sequence length="1058" mass="117352">MATRTLHLCFLALFSTTQTGYGFNIDVRFPVIKEGKTKDSLFGFSVAQHKQTQKSKQYMLLIGAPKEQAFPQLKPKVNETGAIYTCPVSTDPTDCTRMDLVSSTDSSEIVEGMWLGVSVSSQRRIEEGRVLACGHRYIKSYGSDGQRSMVGKCYVRGNDLTYDPSDEWQTHTYEACSPFDLDLEGLCNMGISAGMTDTDVYMGAVGSFTWQGNVHVTWRDTNPFNSWDYSDKDFGKLEKNSYDYMGYSVVEETKLLSRDEDTLVAGAPREAESGAVTLAKKDDGKLLIPVTTIIGDQLGSYFGSSIAVTDLNNDDWNDLIIGAPFYFERKEERGGAVYVYMNENGSFQKKASVVLYGTTNSAFGIAVAAIGDVNQDGFQDFAVGAPFEGSGKVYIWMGSMKGISAGPSQVIEGKDVGTEGFKTFGYSLSGGLDMDENMYPDILVGSLDDRIALLRARPVIHLSTDFSVEPKIVDSSQCGDPCIKVKICFSFILSNGNKAFNREITLKYTVEADIDRRSPRVRFVDSRLGTHSDQMSLSSKKCVDLGLSVDEIVVDKLRPVVFSLNVSLQEQNIKVKRTLQNLDAFPILSDKQNLRKRTEINFQKECGSDNRCTSNLQLTAQCANERYQPFPRNGGQQVMKYNSNVKKVVLMVVVTNLPELGREAEDAHQASINVTLPPTLLYSGRRSQVRSPADGSLLTDSVECRADLTFVNCDLGNPLKSYDQVDLQLIFETAGITLFTEEIELQLQLGTLSHQTDLDPVAVPLRVENTILSSFSIDPSVVQTYFSGAVMGESAMNSTSDVGSLIEHTFKVGVDGEPLGSLGTLVLEFEWPFEVINGKWLLYLTEIVTKGKSETRCVPPGDVVNLLNLPLSGEHSRRQRRDAHIEAYSEPPVEGAVSILTPRKETYLLECSKGTARCITFSCPLINMSNYAEVIVRSRVWNSTMLEDYSNALRVKVKGEVTLKLVTDKPTIKMDSQSRDFLVNIDPVLAEEAPYEIPFWIFIIAGAAGVLLLSIIIFVLWKCGFFKRASRREMYEAKSQKAEMKIQPSETERLTDDY</sequence>
<evidence type="ECO:0000256" key="5">
    <source>
        <dbReference type="ARBA" id="ARBA00022737"/>
    </source>
</evidence>
<evidence type="ECO:0000256" key="13">
    <source>
        <dbReference type="RuleBase" id="RU003762"/>
    </source>
</evidence>
<evidence type="ECO:0000259" key="14">
    <source>
        <dbReference type="Pfam" id="PF08441"/>
    </source>
</evidence>
<keyword evidence="5" id="KW-0677">Repeat</keyword>
<evidence type="ECO:0000256" key="8">
    <source>
        <dbReference type="ARBA" id="ARBA00023037"/>
    </source>
</evidence>
<proteinExistence type="inferred from homology"/>
<dbReference type="SUPFAM" id="SSF69179">
    <property type="entry name" value="Integrin domains"/>
    <property type="match status" value="3"/>
</dbReference>
<evidence type="ECO:0000256" key="1">
    <source>
        <dbReference type="ARBA" id="ARBA00004479"/>
    </source>
</evidence>
<dbReference type="PRINTS" id="PR01185">
    <property type="entry name" value="INTEGRINA"/>
</dbReference>
<evidence type="ECO:0000256" key="9">
    <source>
        <dbReference type="ARBA" id="ARBA00023136"/>
    </source>
</evidence>
<dbReference type="Pfam" id="PF20806">
    <property type="entry name" value="Integrin_A_Ig_3"/>
    <property type="match status" value="1"/>
</dbReference>
<dbReference type="Gene3D" id="2.60.40.1460">
    <property type="entry name" value="Integrin domains. Chain A, domain 2"/>
    <property type="match status" value="1"/>
</dbReference>
<dbReference type="InterPro" id="IPR013649">
    <property type="entry name" value="Integrin_alpha_Ig-like_1"/>
</dbReference>
<evidence type="ECO:0000313" key="17">
    <source>
        <dbReference type="EMBL" id="KAG5262991.1"/>
    </source>
</evidence>
<feature type="repeat" description="FG-GAP" evidence="12">
    <location>
        <begin position="288"/>
        <end position="349"/>
    </location>
</feature>
<dbReference type="SMART" id="SM00191">
    <property type="entry name" value="Int_alpha"/>
    <property type="match status" value="5"/>
</dbReference>
<feature type="domain" description="Integrin alpha second immunoglobulin-like" evidence="15">
    <location>
        <begin position="606"/>
        <end position="766"/>
    </location>
</feature>
<dbReference type="InterPro" id="IPR018184">
    <property type="entry name" value="Integrin_alpha_C_CS"/>
</dbReference>
<dbReference type="GO" id="GO:0033627">
    <property type="term" value="P:cell adhesion mediated by integrin"/>
    <property type="evidence" value="ECO:0007669"/>
    <property type="project" value="TreeGrafter"/>
</dbReference>
<dbReference type="Gene3D" id="2.60.40.1530">
    <property type="entry name" value="ntegrin, alpha v. Chain A, domain 4"/>
    <property type="match status" value="1"/>
</dbReference>
<keyword evidence="18" id="KW-1185">Reference proteome</keyword>
<dbReference type="Pfam" id="PF08441">
    <property type="entry name" value="Integrin_A_Ig_1"/>
    <property type="match status" value="1"/>
</dbReference>
<protein>
    <recommendedName>
        <fullName evidence="19">Integrin alpha-2 domain-containing protein</fullName>
    </recommendedName>
</protein>
<evidence type="ECO:0000256" key="10">
    <source>
        <dbReference type="ARBA" id="ARBA00023170"/>
    </source>
</evidence>
<dbReference type="InterPro" id="IPR028994">
    <property type="entry name" value="Integrin_alpha_N"/>
</dbReference>
<keyword evidence="11" id="KW-0325">Glycoprotein</keyword>
<keyword evidence="7 13" id="KW-1133">Transmembrane helix</keyword>
<evidence type="ECO:0000259" key="15">
    <source>
        <dbReference type="Pfam" id="PF20805"/>
    </source>
</evidence>
<keyword evidence="6 13" id="KW-0130">Cell adhesion</keyword>
<keyword evidence="9 13" id="KW-0472">Membrane</keyword>
<dbReference type="Gene3D" id="2.60.40.1510">
    <property type="entry name" value="ntegrin, alpha v. Chain A, domain 3"/>
    <property type="match status" value="1"/>
</dbReference>
<comment type="similarity">
    <text evidence="2 13">Belongs to the integrin alpha chain family.</text>
</comment>
<evidence type="ECO:0000256" key="4">
    <source>
        <dbReference type="ARBA" id="ARBA00022729"/>
    </source>
</evidence>
<evidence type="ECO:0000259" key="16">
    <source>
        <dbReference type="Pfam" id="PF20806"/>
    </source>
</evidence>
<dbReference type="GO" id="GO:0050900">
    <property type="term" value="P:leukocyte migration"/>
    <property type="evidence" value="ECO:0007669"/>
    <property type="project" value="TreeGrafter"/>
</dbReference>
<organism evidence="17 18">
    <name type="scientific">Alosa alosa</name>
    <name type="common">allis shad</name>
    <dbReference type="NCBI Taxonomy" id="278164"/>
    <lineage>
        <taxon>Eukaryota</taxon>
        <taxon>Metazoa</taxon>
        <taxon>Chordata</taxon>
        <taxon>Craniata</taxon>
        <taxon>Vertebrata</taxon>
        <taxon>Euteleostomi</taxon>
        <taxon>Actinopterygii</taxon>
        <taxon>Neopterygii</taxon>
        <taxon>Teleostei</taxon>
        <taxon>Clupei</taxon>
        <taxon>Clupeiformes</taxon>
        <taxon>Clupeoidei</taxon>
        <taxon>Clupeidae</taxon>
        <taxon>Alosa</taxon>
    </lineage>
</organism>
<evidence type="ECO:0000256" key="11">
    <source>
        <dbReference type="ARBA" id="ARBA00023180"/>
    </source>
</evidence>
<dbReference type="PROSITE" id="PS51470">
    <property type="entry name" value="FG_GAP"/>
    <property type="match status" value="3"/>
</dbReference>
<dbReference type="EMBL" id="JADWDJ010000022">
    <property type="protein sequence ID" value="KAG5262991.1"/>
    <property type="molecule type" value="Genomic_DNA"/>
</dbReference>
<dbReference type="InterPro" id="IPR032695">
    <property type="entry name" value="Integrin_dom_sf"/>
</dbReference>
<dbReference type="GO" id="GO:0098609">
    <property type="term" value="P:cell-cell adhesion"/>
    <property type="evidence" value="ECO:0007669"/>
    <property type="project" value="TreeGrafter"/>
</dbReference>
<dbReference type="GO" id="GO:0005178">
    <property type="term" value="F:integrin binding"/>
    <property type="evidence" value="ECO:0007669"/>
    <property type="project" value="TreeGrafter"/>
</dbReference>
<dbReference type="InterPro" id="IPR013519">
    <property type="entry name" value="Int_alpha_beta-p"/>
</dbReference>
<keyword evidence="3 13" id="KW-0812">Transmembrane</keyword>
<dbReference type="Proteomes" id="UP000823561">
    <property type="component" value="Chromosome 22"/>
</dbReference>
<dbReference type="InterPro" id="IPR048286">
    <property type="entry name" value="Integrin_alpha_Ig-like_3"/>
</dbReference>
<accession>A0AAV6FRG0</accession>
<evidence type="ECO:0008006" key="19">
    <source>
        <dbReference type="Google" id="ProtNLM"/>
    </source>
</evidence>
<dbReference type="InterPro" id="IPR013517">
    <property type="entry name" value="FG-GAP"/>
</dbReference>
<dbReference type="SUPFAM" id="SSF69318">
    <property type="entry name" value="Integrin alpha N-terminal domain"/>
    <property type="match status" value="1"/>
</dbReference>
<dbReference type="Gene3D" id="1.20.5.930">
    <property type="entry name" value="Bicelle-embedded integrin alpha(iib) transmembrane segment"/>
    <property type="match status" value="1"/>
</dbReference>
<dbReference type="GO" id="GO:0007229">
    <property type="term" value="P:integrin-mediated signaling pathway"/>
    <property type="evidence" value="ECO:0007669"/>
    <property type="project" value="UniProtKB-KW"/>
</dbReference>
<keyword evidence="4 13" id="KW-0732">Signal</keyword>
<comment type="subcellular location">
    <subcellularLocation>
        <location evidence="1 13">Membrane</location>
        <topology evidence="1 13">Single-pass type I membrane protein</topology>
    </subcellularLocation>
</comment>
<feature type="domain" description="Integrin alpha third immunoglobulin-like" evidence="16">
    <location>
        <begin position="782"/>
        <end position="986"/>
    </location>
</feature>
<feature type="repeat" description="FG-GAP" evidence="12">
    <location>
        <begin position="409"/>
        <end position="471"/>
    </location>
</feature>
<keyword evidence="8 13" id="KW-0401">Integrin</keyword>
<dbReference type="InterPro" id="IPR000413">
    <property type="entry name" value="Integrin_alpha"/>
</dbReference>
<dbReference type="PANTHER" id="PTHR23220:SF89">
    <property type="entry name" value="INTEGRIN ALPHA-3"/>
    <property type="match status" value="1"/>
</dbReference>
<evidence type="ECO:0000256" key="7">
    <source>
        <dbReference type="ARBA" id="ARBA00022989"/>
    </source>
</evidence>
<feature type="transmembrane region" description="Helical" evidence="13">
    <location>
        <begin position="999"/>
        <end position="1021"/>
    </location>
</feature>
<feature type="chain" id="PRO_5043098134" description="Integrin alpha-2 domain-containing protein" evidence="13">
    <location>
        <begin position="23"/>
        <end position="1058"/>
    </location>
</feature>
<reference evidence="17" key="1">
    <citation type="submission" date="2020-10" db="EMBL/GenBank/DDBJ databases">
        <title>Chromosome-scale genome assembly of the Allis shad, Alosa alosa.</title>
        <authorList>
            <person name="Margot Z."/>
            <person name="Christophe K."/>
            <person name="Cabau C."/>
            <person name="Louis A."/>
            <person name="Berthelot C."/>
            <person name="Parey E."/>
            <person name="Roest Crollius H."/>
            <person name="Montfort J."/>
            <person name="Robinson-Rechavi M."/>
            <person name="Bucao C."/>
            <person name="Bouchez O."/>
            <person name="Gislard M."/>
            <person name="Lluch J."/>
            <person name="Milhes M."/>
            <person name="Lampietro C."/>
            <person name="Lopez Roques C."/>
            <person name="Donnadieu C."/>
            <person name="Braasch I."/>
            <person name="Desvignes T."/>
            <person name="Postlethwait J."/>
            <person name="Bobe J."/>
            <person name="Guiguen Y."/>
        </authorList>
    </citation>
    <scope>NUCLEOTIDE SEQUENCE</scope>
    <source>
        <strain evidence="17">M-15738</strain>
        <tissue evidence="17">Blood</tissue>
    </source>
</reference>
<dbReference type="Pfam" id="PF01839">
    <property type="entry name" value="FG-GAP"/>
    <property type="match status" value="2"/>
</dbReference>
<evidence type="ECO:0000256" key="6">
    <source>
        <dbReference type="ARBA" id="ARBA00022889"/>
    </source>
</evidence>
<gene>
    <name evidence="17" type="ORF">AALO_G00281230</name>
</gene>
<dbReference type="AlphaFoldDB" id="A0AAV6FRG0"/>
<feature type="signal peptide" evidence="13">
    <location>
        <begin position="1"/>
        <end position="22"/>
    </location>
</feature>